<dbReference type="EMBL" id="WBUI01000015">
    <property type="protein sequence ID" value="KAB2931139.1"/>
    <property type="molecule type" value="Genomic_DNA"/>
</dbReference>
<evidence type="ECO:0000313" key="2">
    <source>
        <dbReference type="Proteomes" id="UP000460298"/>
    </source>
</evidence>
<name>A0A833M0N2_9LEPT</name>
<sequence length="266" mass="30314">MKRSRILLPLIFGLLCILTGPLSAVEIQYFAVKDNVPRKMPFNAYYFSHNIRIHILKPLGLELSVEEYVTMFNVIAANASEQANLIVVKDFVGGKDLRILYRLIGEDEKSMLIMTSNLDIDTRTIVDEPAGNEVASLFYIKNGRLVYFADAYLPEKEKALRESGKKISLADFFLMDDNFENDQEVTAIYSEILQDEKSSDLDRYVAKMSQGQIALIQNDLEMARKIRDEVESNIDNITTVSDRLVVKLILEQFKLEISIMSGLLEK</sequence>
<dbReference type="AlphaFoldDB" id="A0A833M0N2"/>
<gene>
    <name evidence="1" type="ORF">F9K24_14395</name>
</gene>
<evidence type="ECO:0000313" key="1">
    <source>
        <dbReference type="EMBL" id="KAB2931139.1"/>
    </source>
</evidence>
<proteinExistence type="predicted"/>
<organism evidence="1 2">
    <name type="scientific">Leptonema illini</name>
    <dbReference type="NCBI Taxonomy" id="183"/>
    <lineage>
        <taxon>Bacteria</taxon>
        <taxon>Pseudomonadati</taxon>
        <taxon>Spirochaetota</taxon>
        <taxon>Spirochaetia</taxon>
        <taxon>Leptospirales</taxon>
        <taxon>Leptospiraceae</taxon>
        <taxon>Leptonema</taxon>
    </lineage>
</organism>
<reference evidence="1 2" key="1">
    <citation type="submission" date="2019-10" db="EMBL/GenBank/DDBJ databases">
        <title>Extracellular Electron Transfer in a Candidatus Methanoperedens spp. Enrichment Culture.</title>
        <authorList>
            <person name="Berger S."/>
            <person name="Rangel Shaw D."/>
            <person name="Berben T."/>
            <person name="In 'T Zandt M."/>
            <person name="Frank J."/>
            <person name="Reimann J."/>
            <person name="Jetten M.S.M."/>
            <person name="Welte C.U."/>
        </authorList>
    </citation>
    <scope>NUCLEOTIDE SEQUENCE [LARGE SCALE GENOMIC DNA]</scope>
    <source>
        <strain evidence="1">SB12</strain>
    </source>
</reference>
<dbReference type="Proteomes" id="UP000460298">
    <property type="component" value="Unassembled WGS sequence"/>
</dbReference>
<comment type="caution">
    <text evidence="1">The sequence shown here is derived from an EMBL/GenBank/DDBJ whole genome shotgun (WGS) entry which is preliminary data.</text>
</comment>
<accession>A0A833M0N2</accession>
<protein>
    <submittedName>
        <fullName evidence="1">Uncharacterized protein</fullName>
    </submittedName>
</protein>